<organism evidence="2 3">
    <name type="scientific">Thermomonospora curvata (strain ATCC 19995 / DSM 43183 / JCM 3096 / KCTC 9072 / NBRC 15933 / NCIMB 10081 / Henssen B9)</name>
    <dbReference type="NCBI Taxonomy" id="471852"/>
    <lineage>
        <taxon>Bacteria</taxon>
        <taxon>Bacillati</taxon>
        <taxon>Actinomycetota</taxon>
        <taxon>Actinomycetes</taxon>
        <taxon>Streptosporangiales</taxon>
        <taxon>Thermomonosporaceae</taxon>
        <taxon>Thermomonospora</taxon>
    </lineage>
</organism>
<accession>D1A7W7</accession>
<dbReference type="EMBL" id="CP001738">
    <property type="protein sequence ID" value="ACY98489.1"/>
    <property type="molecule type" value="Genomic_DNA"/>
</dbReference>
<keyword evidence="3" id="KW-1185">Reference proteome</keyword>
<protein>
    <submittedName>
        <fullName evidence="2">Uncharacterized protein</fullName>
    </submittedName>
</protein>
<dbReference type="STRING" id="471852.Tcur_2947"/>
<sequence length="67" mass="6880">MADTRQRDGLQRLREPCAQGAARLGGVGGPRREGTAVHRRGRITGGAGGPAAHGTATRMIFSPAASQ</sequence>
<proteinExistence type="predicted"/>
<dbReference type="Proteomes" id="UP000001918">
    <property type="component" value="Chromosome"/>
</dbReference>
<evidence type="ECO:0000313" key="3">
    <source>
        <dbReference type="Proteomes" id="UP000001918"/>
    </source>
</evidence>
<reference evidence="2 3" key="1">
    <citation type="journal article" date="2011" name="Stand. Genomic Sci.">
        <title>Complete genome sequence of Thermomonospora curvata type strain (B9).</title>
        <authorList>
            <person name="Chertkov O."/>
            <person name="Sikorski J."/>
            <person name="Nolan M."/>
            <person name="Lapidus A."/>
            <person name="Lucas S."/>
            <person name="Del Rio T.G."/>
            <person name="Tice H."/>
            <person name="Cheng J.F."/>
            <person name="Goodwin L."/>
            <person name="Pitluck S."/>
            <person name="Liolios K."/>
            <person name="Ivanova N."/>
            <person name="Mavromatis K."/>
            <person name="Mikhailova N."/>
            <person name="Ovchinnikova G."/>
            <person name="Pati A."/>
            <person name="Chen A."/>
            <person name="Palaniappan K."/>
            <person name="Djao O.D."/>
            <person name="Land M."/>
            <person name="Hauser L."/>
            <person name="Chang Y.J."/>
            <person name="Jeffries C.D."/>
            <person name="Brettin T."/>
            <person name="Han C."/>
            <person name="Detter J.C."/>
            <person name="Rohde M."/>
            <person name="Goker M."/>
            <person name="Woyke T."/>
            <person name="Bristow J."/>
            <person name="Eisen J.A."/>
            <person name="Markowitz V."/>
            <person name="Hugenholtz P."/>
            <person name="Klenk H.P."/>
            <person name="Kyrpides N.C."/>
        </authorList>
    </citation>
    <scope>NUCLEOTIDE SEQUENCE [LARGE SCALE GENOMIC DNA]</scope>
    <source>
        <strain evidence="3">ATCC 19995 / DSM 43183 / JCM 3096 / KCTC 9072 / NBRC 15933 / NCIMB 10081 / Henssen B9</strain>
    </source>
</reference>
<name>D1A7W7_THECD</name>
<dbReference type="AlphaFoldDB" id="D1A7W7"/>
<evidence type="ECO:0000313" key="2">
    <source>
        <dbReference type="EMBL" id="ACY98489.1"/>
    </source>
</evidence>
<dbReference type="KEGG" id="tcu:Tcur_2947"/>
<evidence type="ECO:0000256" key="1">
    <source>
        <dbReference type="SAM" id="MobiDB-lite"/>
    </source>
</evidence>
<dbReference type="RefSeq" id="WP_012853273.1">
    <property type="nucleotide sequence ID" value="NC_013510.1"/>
</dbReference>
<dbReference type="HOGENOM" id="CLU_2811045_0_0_11"/>
<feature type="region of interest" description="Disordered" evidence="1">
    <location>
        <begin position="21"/>
        <end position="67"/>
    </location>
</feature>
<gene>
    <name evidence="2" type="ordered locus">Tcur_2947</name>
</gene>